<organism evidence="1 2">
    <name type="scientific">Lutimaribacter degradans</name>
    <dbReference type="NCBI Taxonomy" id="2945989"/>
    <lineage>
        <taxon>Bacteria</taxon>
        <taxon>Pseudomonadati</taxon>
        <taxon>Pseudomonadota</taxon>
        <taxon>Alphaproteobacteria</taxon>
        <taxon>Rhodobacterales</taxon>
        <taxon>Roseobacteraceae</taxon>
        <taxon>Lutimaribacter</taxon>
    </lineage>
</organism>
<protein>
    <submittedName>
        <fullName evidence="1">DUF177 domain-containing protein</fullName>
    </submittedName>
</protein>
<accession>A0ACC5ZWV8</accession>
<gene>
    <name evidence="1" type="ORF">M8744_09760</name>
</gene>
<name>A0ACC5ZWV8_9RHOB</name>
<evidence type="ECO:0000313" key="1">
    <source>
        <dbReference type="EMBL" id="MCM2562428.1"/>
    </source>
</evidence>
<keyword evidence="2" id="KW-1185">Reference proteome</keyword>
<dbReference type="Proteomes" id="UP001203036">
    <property type="component" value="Unassembled WGS sequence"/>
</dbReference>
<evidence type="ECO:0000313" key="2">
    <source>
        <dbReference type="Proteomes" id="UP001203036"/>
    </source>
</evidence>
<dbReference type="EMBL" id="JAMQGO010000005">
    <property type="protein sequence ID" value="MCM2562428.1"/>
    <property type="molecule type" value="Genomic_DNA"/>
</dbReference>
<proteinExistence type="predicted"/>
<comment type="caution">
    <text evidence="1">The sequence shown here is derived from an EMBL/GenBank/DDBJ whole genome shotgun (WGS) entry which is preliminary data.</text>
</comment>
<reference evidence="1" key="1">
    <citation type="submission" date="2022-06" db="EMBL/GenBank/DDBJ databases">
        <title>Lutimaribacter sp. EGI FJ00013, a novel bacterium isolated from a salt lake sediment enrichment.</title>
        <authorList>
            <person name="Gao L."/>
            <person name="Fang B.-Z."/>
            <person name="Li W.-J."/>
        </authorList>
    </citation>
    <scope>NUCLEOTIDE SEQUENCE</scope>
    <source>
        <strain evidence="1">EGI FJ00013</strain>
    </source>
</reference>
<sequence>MTHRPNRHRVADLPPNRPLPFELRPTPEANAALAAELGLSGLRKLSFKGELRPDGAHDWRLDGHLGATVTQPCVVTLAPVTTRLEEPVTRRFLSRMPESGEEEEVEMPEDDSIEPLGDVIDLDTVMAESLALALPLYPRAEDAELGETVVTEPGKAPIRDEDTKPFAGLADLRDALKKDE</sequence>